<evidence type="ECO:0000256" key="1">
    <source>
        <dbReference type="SAM" id="Phobius"/>
    </source>
</evidence>
<keyword evidence="3" id="KW-1185">Reference proteome</keyword>
<organism evidence="2 3">
    <name type="scientific">Rhodopirellula bahusiensis</name>
    <dbReference type="NCBI Taxonomy" id="2014065"/>
    <lineage>
        <taxon>Bacteria</taxon>
        <taxon>Pseudomonadati</taxon>
        <taxon>Planctomycetota</taxon>
        <taxon>Planctomycetia</taxon>
        <taxon>Pirellulales</taxon>
        <taxon>Pirellulaceae</taxon>
        <taxon>Rhodopirellula</taxon>
    </lineage>
</organism>
<evidence type="ECO:0000313" key="3">
    <source>
        <dbReference type="Proteomes" id="UP000225740"/>
    </source>
</evidence>
<reference evidence="2 3" key="1">
    <citation type="submission" date="2017-06" db="EMBL/GenBank/DDBJ databases">
        <title>Description of Rhodopirellula bahusiensis sp. nov.</title>
        <authorList>
            <person name="Kizina J."/>
            <person name="Harder J."/>
        </authorList>
    </citation>
    <scope>NUCLEOTIDE SEQUENCE [LARGE SCALE GENOMIC DNA]</scope>
    <source>
        <strain evidence="2 3">SWK21</strain>
    </source>
</reference>
<dbReference type="OrthoDB" id="1375524at2"/>
<keyword evidence="1" id="KW-0812">Transmembrane</keyword>
<protein>
    <submittedName>
        <fullName evidence="2">DUF1360 domain-containing protein</fullName>
    </submittedName>
</protein>
<feature type="transmembrane region" description="Helical" evidence="1">
    <location>
        <begin position="6"/>
        <end position="27"/>
    </location>
</feature>
<dbReference type="EMBL" id="NIZW01000001">
    <property type="protein sequence ID" value="PHQ37233.1"/>
    <property type="molecule type" value="Genomic_DNA"/>
</dbReference>
<keyword evidence="1" id="KW-1133">Transmembrane helix</keyword>
<gene>
    <name evidence="2" type="ORF">CEE69_02530</name>
</gene>
<proteinExistence type="predicted"/>
<dbReference type="AlphaFoldDB" id="A0A2G1WDV6"/>
<feature type="transmembrane region" description="Helical" evidence="1">
    <location>
        <begin position="78"/>
        <end position="101"/>
    </location>
</feature>
<dbReference type="GeneID" id="90607150"/>
<name>A0A2G1WDV6_9BACT</name>
<keyword evidence="1" id="KW-0472">Membrane</keyword>
<feature type="transmembrane region" description="Helical" evidence="1">
    <location>
        <begin position="48"/>
        <end position="72"/>
    </location>
</feature>
<sequence>MTTETIQAIWACVAIAIAASSISITITQTEVFAAWRRFTNKLGHMPGYLFQCFYCIKHWIVFLAIAIYQPVIVDSGSLLADLILSAFFTVTLSTLVSGVMFRSFMGAMNKKRLEAEIKLADQPKS</sequence>
<evidence type="ECO:0000313" key="2">
    <source>
        <dbReference type="EMBL" id="PHQ37233.1"/>
    </source>
</evidence>
<dbReference type="RefSeq" id="WP_099259082.1">
    <property type="nucleotide sequence ID" value="NZ_NIZW01000001.1"/>
</dbReference>
<accession>A0A2G1WDV6</accession>
<comment type="caution">
    <text evidence="2">The sequence shown here is derived from an EMBL/GenBank/DDBJ whole genome shotgun (WGS) entry which is preliminary data.</text>
</comment>
<dbReference type="Proteomes" id="UP000225740">
    <property type="component" value="Unassembled WGS sequence"/>
</dbReference>